<gene>
    <name evidence="1" type="ORF">BLEM_1013</name>
</gene>
<evidence type="ECO:0000313" key="2">
    <source>
        <dbReference type="Proteomes" id="UP000216352"/>
    </source>
</evidence>
<comment type="caution">
    <text evidence="1">The sequence shown here is derived from an EMBL/GenBank/DDBJ whole genome shotgun (WGS) entry which is preliminary data.</text>
</comment>
<proteinExistence type="predicted"/>
<keyword evidence="2" id="KW-1185">Reference proteome</keyword>
<dbReference type="EMBL" id="MWWX01000005">
    <property type="protein sequence ID" value="OZG62467.1"/>
    <property type="molecule type" value="Genomic_DNA"/>
</dbReference>
<name>A0A261FTI6_9BIFI</name>
<organism evidence="1 2">
    <name type="scientific">Bifidobacterium lemurum</name>
    <dbReference type="NCBI Taxonomy" id="1603886"/>
    <lineage>
        <taxon>Bacteria</taxon>
        <taxon>Bacillati</taxon>
        <taxon>Actinomycetota</taxon>
        <taxon>Actinomycetes</taxon>
        <taxon>Bifidobacteriales</taxon>
        <taxon>Bifidobacteriaceae</taxon>
        <taxon>Bifidobacterium</taxon>
    </lineage>
</organism>
<dbReference type="Proteomes" id="UP000216352">
    <property type="component" value="Unassembled WGS sequence"/>
</dbReference>
<protein>
    <submittedName>
        <fullName evidence="1">Uncharacterized protein</fullName>
    </submittedName>
</protein>
<dbReference type="STRING" id="1603886.GCA_001895165_00420"/>
<dbReference type="AlphaFoldDB" id="A0A261FTI6"/>
<accession>A0A261FTI6</accession>
<sequence length="62" mass="6966">MLVVPETVPLCFGPSRASLRAAKEEAMREAHDLRAGGNVNQIPRLRFFRTWSDVCDCSSILF</sequence>
<evidence type="ECO:0000313" key="1">
    <source>
        <dbReference type="EMBL" id="OZG62467.1"/>
    </source>
</evidence>
<reference evidence="1 2" key="1">
    <citation type="journal article" date="2017" name="BMC Genomics">
        <title>Comparative genomic and phylogenomic analyses of the Bifidobacteriaceae family.</title>
        <authorList>
            <person name="Lugli G.A."/>
            <person name="Milani C."/>
            <person name="Turroni F."/>
            <person name="Duranti S."/>
            <person name="Mancabelli L."/>
            <person name="Mangifesta M."/>
            <person name="Ferrario C."/>
            <person name="Modesto M."/>
            <person name="Mattarelli P."/>
            <person name="Jiri K."/>
            <person name="van Sinderen D."/>
            <person name="Ventura M."/>
        </authorList>
    </citation>
    <scope>NUCLEOTIDE SEQUENCE [LARGE SCALE GENOMIC DNA]</scope>
    <source>
        <strain evidence="1 2">DSM 28807</strain>
    </source>
</reference>